<name>A0ABQ9JKW9_9CUCU</name>
<dbReference type="EMBL" id="JAPWTJ010000450">
    <property type="protein sequence ID" value="KAJ8978332.1"/>
    <property type="molecule type" value="Genomic_DNA"/>
</dbReference>
<gene>
    <name evidence="2" type="ORF">NQ317_011183</name>
</gene>
<keyword evidence="1" id="KW-0812">Transmembrane</keyword>
<organism evidence="2 3">
    <name type="scientific">Molorchus minor</name>
    <dbReference type="NCBI Taxonomy" id="1323400"/>
    <lineage>
        <taxon>Eukaryota</taxon>
        <taxon>Metazoa</taxon>
        <taxon>Ecdysozoa</taxon>
        <taxon>Arthropoda</taxon>
        <taxon>Hexapoda</taxon>
        <taxon>Insecta</taxon>
        <taxon>Pterygota</taxon>
        <taxon>Neoptera</taxon>
        <taxon>Endopterygota</taxon>
        <taxon>Coleoptera</taxon>
        <taxon>Polyphaga</taxon>
        <taxon>Cucujiformia</taxon>
        <taxon>Chrysomeloidea</taxon>
        <taxon>Cerambycidae</taxon>
        <taxon>Lamiinae</taxon>
        <taxon>Monochamini</taxon>
        <taxon>Molorchus</taxon>
    </lineage>
</organism>
<keyword evidence="3" id="KW-1185">Reference proteome</keyword>
<comment type="caution">
    <text evidence="2">The sequence shown here is derived from an EMBL/GenBank/DDBJ whole genome shotgun (WGS) entry which is preliminary data.</text>
</comment>
<dbReference type="Proteomes" id="UP001162164">
    <property type="component" value="Unassembled WGS sequence"/>
</dbReference>
<keyword evidence="1" id="KW-0472">Membrane</keyword>
<reference evidence="2" key="1">
    <citation type="journal article" date="2023" name="Insect Mol. Biol.">
        <title>Genome sequencing provides insights into the evolution of gene families encoding plant cell wall-degrading enzymes in longhorned beetles.</title>
        <authorList>
            <person name="Shin N.R."/>
            <person name="Okamura Y."/>
            <person name="Kirsch R."/>
            <person name="Pauchet Y."/>
        </authorList>
    </citation>
    <scope>NUCLEOTIDE SEQUENCE</scope>
    <source>
        <strain evidence="2">MMC_N1</strain>
    </source>
</reference>
<evidence type="ECO:0000256" key="1">
    <source>
        <dbReference type="SAM" id="Phobius"/>
    </source>
</evidence>
<feature type="transmembrane region" description="Helical" evidence="1">
    <location>
        <begin position="68"/>
        <end position="89"/>
    </location>
</feature>
<keyword evidence="1" id="KW-1133">Transmembrane helix</keyword>
<evidence type="ECO:0000313" key="3">
    <source>
        <dbReference type="Proteomes" id="UP001162164"/>
    </source>
</evidence>
<accession>A0ABQ9JKW9</accession>
<proteinExistence type="predicted"/>
<protein>
    <submittedName>
        <fullName evidence="2">Uncharacterized protein</fullName>
    </submittedName>
</protein>
<sequence length="94" mass="11089">MTMVDNFGVPEPQWILDRKDSGQLFWRRDSSGNNSRVRFRYEVEVKEFQRSAHELEDAEWHYMQSSSILTMGMTCLVCITITVILPWYILIGNN</sequence>
<evidence type="ECO:0000313" key="2">
    <source>
        <dbReference type="EMBL" id="KAJ8978332.1"/>
    </source>
</evidence>